<feature type="transmembrane region" description="Helical" evidence="6">
    <location>
        <begin position="258"/>
        <end position="283"/>
    </location>
</feature>
<keyword evidence="5 6" id="KW-0472">Membrane</keyword>
<proteinExistence type="predicted"/>
<accession>A0ABU2BU08</accession>
<evidence type="ECO:0000256" key="1">
    <source>
        <dbReference type="ARBA" id="ARBA00004651"/>
    </source>
</evidence>
<dbReference type="PROSITE" id="PS50887">
    <property type="entry name" value="GGDEF"/>
    <property type="match status" value="1"/>
</dbReference>
<evidence type="ECO:0000313" key="9">
    <source>
        <dbReference type="Proteomes" id="UP001183648"/>
    </source>
</evidence>
<feature type="transmembrane region" description="Helical" evidence="6">
    <location>
        <begin position="215"/>
        <end position="246"/>
    </location>
</feature>
<dbReference type="NCBIfam" id="TIGR00254">
    <property type="entry name" value="GGDEF"/>
    <property type="match status" value="1"/>
</dbReference>
<reference evidence="8 9" key="1">
    <citation type="submission" date="2023-07" db="EMBL/GenBank/DDBJ databases">
        <title>Sequencing the genomes of 1000 actinobacteria strains.</title>
        <authorList>
            <person name="Klenk H.-P."/>
        </authorList>
    </citation>
    <scope>NUCLEOTIDE SEQUENCE [LARGE SCALE GENOMIC DNA]</scope>
    <source>
        <strain evidence="8 9">DSM 19426</strain>
    </source>
</reference>
<gene>
    <name evidence="8" type="ORF">J2S63_000796</name>
</gene>
<name>A0ABU2BU08_9ACTN</name>
<evidence type="ECO:0000256" key="6">
    <source>
        <dbReference type="SAM" id="Phobius"/>
    </source>
</evidence>
<dbReference type="InterPro" id="IPR007895">
    <property type="entry name" value="MASE1"/>
</dbReference>
<keyword evidence="4 6" id="KW-1133">Transmembrane helix</keyword>
<dbReference type="EMBL" id="JAVDYG010000001">
    <property type="protein sequence ID" value="MDR7361243.1"/>
    <property type="molecule type" value="Genomic_DNA"/>
</dbReference>
<feature type="transmembrane region" description="Helical" evidence="6">
    <location>
        <begin position="116"/>
        <end position="142"/>
    </location>
</feature>
<dbReference type="Pfam" id="PF00990">
    <property type="entry name" value="GGDEF"/>
    <property type="match status" value="1"/>
</dbReference>
<dbReference type="InterPro" id="IPR052163">
    <property type="entry name" value="DGC-Regulatory_Protein"/>
</dbReference>
<dbReference type="InterPro" id="IPR000160">
    <property type="entry name" value="GGDEF_dom"/>
</dbReference>
<dbReference type="SUPFAM" id="SSF55073">
    <property type="entry name" value="Nucleotide cyclase"/>
    <property type="match status" value="1"/>
</dbReference>
<evidence type="ECO:0000256" key="2">
    <source>
        <dbReference type="ARBA" id="ARBA00022475"/>
    </source>
</evidence>
<dbReference type="Proteomes" id="UP001183648">
    <property type="component" value="Unassembled WGS sequence"/>
</dbReference>
<feature type="transmembrane region" description="Helical" evidence="6">
    <location>
        <begin position="83"/>
        <end position="104"/>
    </location>
</feature>
<comment type="caution">
    <text evidence="8">The sequence shown here is derived from an EMBL/GenBank/DDBJ whole genome shotgun (WGS) entry which is preliminary data.</text>
</comment>
<dbReference type="PANTHER" id="PTHR46663:SF2">
    <property type="entry name" value="GGDEF DOMAIN-CONTAINING PROTEIN"/>
    <property type="match status" value="1"/>
</dbReference>
<evidence type="ECO:0000256" key="3">
    <source>
        <dbReference type="ARBA" id="ARBA00022692"/>
    </source>
</evidence>
<keyword evidence="2" id="KW-1003">Cell membrane</keyword>
<dbReference type="CDD" id="cd01949">
    <property type="entry name" value="GGDEF"/>
    <property type="match status" value="1"/>
</dbReference>
<feature type="transmembrane region" description="Helical" evidence="6">
    <location>
        <begin position="182"/>
        <end position="203"/>
    </location>
</feature>
<feature type="transmembrane region" description="Helical" evidence="6">
    <location>
        <begin position="154"/>
        <end position="170"/>
    </location>
</feature>
<dbReference type="PANTHER" id="PTHR46663">
    <property type="entry name" value="DIGUANYLATE CYCLASE DGCT-RELATED"/>
    <property type="match status" value="1"/>
</dbReference>
<dbReference type="InterPro" id="IPR043128">
    <property type="entry name" value="Rev_trsase/Diguanyl_cyclase"/>
</dbReference>
<dbReference type="RefSeq" id="WP_310298920.1">
    <property type="nucleotide sequence ID" value="NZ_BAAAPS010000014.1"/>
</dbReference>
<keyword evidence="3 6" id="KW-0812">Transmembrane</keyword>
<sequence>MGGMGRGLRGFVVIALAYGLVSYVVVKFAGFDDSPGNVFWPAAGITLGMLVVRPRREWPWLLAGVLTAETIVDWTLYQSPTVIAIWGAANVVEPLVGALLLTRGGRQPQLDNALSVLRFLAFGVVAGPVVGTSIGAVGTMIAYDSAFWPTWPRWWVGDAIGVLVIAPALFTPRRADLVQARLGERIGLLAGLATVTFVAVFPWQKASWEQGLPYLLAPALVLVAIRLGPFVSAVALALAAAVVNVVTAIGSGPFTVTGLGSGLVIAQVCLAGAAVAMLTVSALTHDLMSVQRVEELMRDQALHDGLTGVGNRRLLHERLSIAISSLGNPGGPEGSVAVLMLDLDDFKSINDAHGHLAGDAALVETASRITGRLRPEDLVVRLGGDEFLVMLEGVANREEALLVRQRLLAAIEEPMVWNDRLVPLSATAGMALTDDPDATIDRLLAEADRDMYAAKVSRTPVVDH</sequence>
<organism evidence="8 9">
    <name type="scientific">Nocardioides marmoribigeumensis</name>
    <dbReference type="NCBI Taxonomy" id="433649"/>
    <lineage>
        <taxon>Bacteria</taxon>
        <taxon>Bacillati</taxon>
        <taxon>Actinomycetota</taxon>
        <taxon>Actinomycetes</taxon>
        <taxon>Propionibacteriales</taxon>
        <taxon>Nocardioidaceae</taxon>
        <taxon>Nocardioides</taxon>
    </lineage>
</organism>
<dbReference type="Pfam" id="PF05231">
    <property type="entry name" value="MASE1"/>
    <property type="match status" value="1"/>
</dbReference>
<keyword evidence="9" id="KW-1185">Reference proteome</keyword>
<evidence type="ECO:0000256" key="4">
    <source>
        <dbReference type="ARBA" id="ARBA00022989"/>
    </source>
</evidence>
<evidence type="ECO:0000259" key="7">
    <source>
        <dbReference type="PROSITE" id="PS50887"/>
    </source>
</evidence>
<feature type="transmembrane region" description="Helical" evidence="6">
    <location>
        <begin position="7"/>
        <end position="26"/>
    </location>
</feature>
<evidence type="ECO:0000313" key="8">
    <source>
        <dbReference type="EMBL" id="MDR7361243.1"/>
    </source>
</evidence>
<comment type="subcellular location">
    <subcellularLocation>
        <location evidence="1">Cell membrane</location>
        <topology evidence="1">Multi-pass membrane protein</topology>
    </subcellularLocation>
</comment>
<feature type="domain" description="GGDEF" evidence="7">
    <location>
        <begin position="334"/>
        <end position="464"/>
    </location>
</feature>
<protein>
    <submittedName>
        <fullName evidence="8">Diguanylate cyclase (GGDEF)-like protein</fullName>
    </submittedName>
</protein>
<evidence type="ECO:0000256" key="5">
    <source>
        <dbReference type="ARBA" id="ARBA00023136"/>
    </source>
</evidence>
<dbReference type="InterPro" id="IPR029787">
    <property type="entry name" value="Nucleotide_cyclase"/>
</dbReference>
<dbReference type="SMART" id="SM00267">
    <property type="entry name" value="GGDEF"/>
    <property type="match status" value="1"/>
</dbReference>
<dbReference type="Gene3D" id="3.30.70.270">
    <property type="match status" value="1"/>
</dbReference>